<sequence length="64" mass="7604">MLWHQINIATLLTSFLFKKTPKLKKSEKRLIKARNLKKQKGENKKEDLVHRRKGASLEKIQVTY</sequence>
<dbReference type="EMBL" id="JAPWTJ010000591">
    <property type="protein sequence ID" value="KAJ8977065.1"/>
    <property type="molecule type" value="Genomic_DNA"/>
</dbReference>
<gene>
    <name evidence="1" type="ORF">NQ317_017227</name>
</gene>
<name>A0ABQ9JFS1_9CUCU</name>
<proteinExistence type="predicted"/>
<comment type="caution">
    <text evidence="1">The sequence shown here is derived from an EMBL/GenBank/DDBJ whole genome shotgun (WGS) entry which is preliminary data.</text>
</comment>
<keyword evidence="2" id="KW-1185">Reference proteome</keyword>
<protein>
    <submittedName>
        <fullName evidence="1">Uncharacterized protein</fullName>
    </submittedName>
</protein>
<evidence type="ECO:0000313" key="2">
    <source>
        <dbReference type="Proteomes" id="UP001162164"/>
    </source>
</evidence>
<evidence type="ECO:0000313" key="1">
    <source>
        <dbReference type="EMBL" id="KAJ8977065.1"/>
    </source>
</evidence>
<organism evidence="1 2">
    <name type="scientific">Molorchus minor</name>
    <dbReference type="NCBI Taxonomy" id="1323400"/>
    <lineage>
        <taxon>Eukaryota</taxon>
        <taxon>Metazoa</taxon>
        <taxon>Ecdysozoa</taxon>
        <taxon>Arthropoda</taxon>
        <taxon>Hexapoda</taxon>
        <taxon>Insecta</taxon>
        <taxon>Pterygota</taxon>
        <taxon>Neoptera</taxon>
        <taxon>Endopterygota</taxon>
        <taxon>Coleoptera</taxon>
        <taxon>Polyphaga</taxon>
        <taxon>Cucujiformia</taxon>
        <taxon>Chrysomeloidea</taxon>
        <taxon>Cerambycidae</taxon>
        <taxon>Lamiinae</taxon>
        <taxon>Monochamini</taxon>
        <taxon>Molorchus</taxon>
    </lineage>
</organism>
<accession>A0ABQ9JFS1</accession>
<dbReference type="Proteomes" id="UP001162164">
    <property type="component" value="Unassembled WGS sequence"/>
</dbReference>
<reference evidence="1" key="1">
    <citation type="journal article" date="2023" name="Insect Mol. Biol.">
        <title>Genome sequencing provides insights into the evolution of gene families encoding plant cell wall-degrading enzymes in longhorned beetles.</title>
        <authorList>
            <person name="Shin N.R."/>
            <person name="Okamura Y."/>
            <person name="Kirsch R."/>
            <person name="Pauchet Y."/>
        </authorList>
    </citation>
    <scope>NUCLEOTIDE SEQUENCE</scope>
    <source>
        <strain evidence="1">MMC_N1</strain>
    </source>
</reference>